<dbReference type="SUPFAM" id="SSF53822">
    <property type="entry name" value="Periplasmic binding protein-like I"/>
    <property type="match status" value="1"/>
</dbReference>
<accession>A0AAU7LSR3</accession>
<evidence type="ECO:0000256" key="5">
    <source>
        <dbReference type="SAM" id="SignalP"/>
    </source>
</evidence>
<dbReference type="GO" id="GO:0006865">
    <property type="term" value="P:amino acid transport"/>
    <property type="evidence" value="ECO:0007669"/>
    <property type="project" value="UniProtKB-KW"/>
</dbReference>
<feature type="signal peptide" evidence="5">
    <location>
        <begin position="1"/>
        <end position="21"/>
    </location>
</feature>
<reference evidence="7" key="1">
    <citation type="submission" date="2024-05" db="EMBL/GenBank/DDBJ databases">
        <authorList>
            <person name="Bunk B."/>
            <person name="Swiderski J."/>
            <person name="Sproer C."/>
            <person name="Thiel V."/>
        </authorList>
    </citation>
    <scope>NUCLEOTIDE SEQUENCE</scope>
    <source>
        <strain evidence="7">DSM 17735</strain>
    </source>
</reference>
<evidence type="ECO:0000256" key="3">
    <source>
        <dbReference type="ARBA" id="ARBA00022729"/>
    </source>
</evidence>
<evidence type="ECO:0000259" key="6">
    <source>
        <dbReference type="Pfam" id="PF13458"/>
    </source>
</evidence>
<dbReference type="AlphaFoldDB" id="A0AAU7LSR3"/>
<dbReference type="RefSeq" id="WP_349280023.1">
    <property type="nucleotide sequence ID" value="NZ_CBCSCU010000037.1"/>
</dbReference>
<evidence type="ECO:0000256" key="2">
    <source>
        <dbReference type="ARBA" id="ARBA00022448"/>
    </source>
</evidence>
<keyword evidence="4" id="KW-0029">Amino-acid transport</keyword>
<dbReference type="PANTHER" id="PTHR30483">
    <property type="entry name" value="LEUCINE-SPECIFIC-BINDING PROTEIN"/>
    <property type="match status" value="1"/>
</dbReference>
<comment type="similarity">
    <text evidence="1">Belongs to the leucine-binding protein family.</text>
</comment>
<feature type="domain" description="Leucine-binding protein" evidence="6">
    <location>
        <begin position="28"/>
        <end position="368"/>
    </location>
</feature>
<proteinExistence type="inferred from homology"/>
<gene>
    <name evidence="7" type="ORF">ABLV49_02400</name>
</gene>
<keyword evidence="3 5" id="KW-0732">Signal</keyword>
<name>A0AAU7LSR3_9BURK</name>
<dbReference type="InterPro" id="IPR000709">
    <property type="entry name" value="Leu_Ile_Val-bd"/>
</dbReference>
<dbReference type="PANTHER" id="PTHR30483:SF6">
    <property type="entry name" value="PERIPLASMIC BINDING PROTEIN OF ABC TRANSPORTER FOR NATURAL AMINO ACIDS"/>
    <property type="match status" value="1"/>
</dbReference>
<dbReference type="EMBL" id="CP157675">
    <property type="protein sequence ID" value="XBP70684.1"/>
    <property type="molecule type" value="Genomic_DNA"/>
</dbReference>
<keyword evidence="2" id="KW-0813">Transport</keyword>
<dbReference type="Gene3D" id="3.40.50.2300">
    <property type="match status" value="2"/>
</dbReference>
<dbReference type="InterPro" id="IPR028082">
    <property type="entry name" value="Peripla_BP_I"/>
</dbReference>
<dbReference type="InterPro" id="IPR028081">
    <property type="entry name" value="Leu-bd"/>
</dbReference>
<evidence type="ECO:0000313" key="7">
    <source>
        <dbReference type="EMBL" id="XBP70684.1"/>
    </source>
</evidence>
<protein>
    <submittedName>
        <fullName evidence="7">ABC transporter substrate-binding protein</fullName>
    </submittedName>
</protein>
<feature type="chain" id="PRO_5043526361" evidence="5">
    <location>
        <begin position="22"/>
        <end position="404"/>
    </location>
</feature>
<organism evidence="7">
    <name type="scientific">Polaromonas hydrogenivorans</name>
    <dbReference type="NCBI Taxonomy" id="335476"/>
    <lineage>
        <taxon>Bacteria</taxon>
        <taxon>Pseudomonadati</taxon>
        <taxon>Pseudomonadota</taxon>
        <taxon>Betaproteobacteria</taxon>
        <taxon>Burkholderiales</taxon>
        <taxon>Comamonadaceae</taxon>
        <taxon>Polaromonas</taxon>
    </lineage>
</organism>
<evidence type="ECO:0000256" key="1">
    <source>
        <dbReference type="ARBA" id="ARBA00010062"/>
    </source>
</evidence>
<sequence>MHPKFALKFIAACAIVASATAGFSQEVIKIANIVELSGSGATAGTNFKNGIELAVKEINASGGILGKQIQTTTSDTQSNPGVAKGLTQKAIDNDVFAIFGPVFSGSIMVSMAESRRAEVPNFTGGEAAAITEQGNPYVFRTSFTQATAMPKVARYMSDQAKLKTIAVIYVNNDFGKGGLDMLKKALEDSSTRITTAISTDAGQVDFSAAVLKAKQSNAEGVFVYSNEEESARILRELRKQGWTKPIIGETTLTGQKVIELAGDAANGAIAHVGLTVNAPVPAVRAFSARFEKEYSYLSDHNGMKGYSGIYFLKAAIDKVGKLDRKAVADAMHHLKVNSDRYPGALMYTEFDGKGDLDRMSFMVEVKKGKQEVIAFVPPLGLSRKPVAVAAAPAPDIAAAQPKKK</sequence>
<dbReference type="PRINTS" id="PR00337">
    <property type="entry name" value="LEUILEVALBP"/>
</dbReference>
<dbReference type="InterPro" id="IPR051010">
    <property type="entry name" value="BCAA_transport"/>
</dbReference>
<dbReference type="Pfam" id="PF13458">
    <property type="entry name" value="Peripla_BP_6"/>
    <property type="match status" value="1"/>
</dbReference>
<evidence type="ECO:0000256" key="4">
    <source>
        <dbReference type="ARBA" id="ARBA00022970"/>
    </source>
</evidence>